<dbReference type="InterPro" id="IPR005484">
    <property type="entry name" value="Ribosomal_uL18_bac/plant/anim"/>
</dbReference>
<accession>A0ABU6VNE6</accession>
<dbReference type="EMBL" id="JASCZI010151727">
    <property type="protein sequence ID" value="MED6174220.1"/>
    <property type="molecule type" value="Genomic_DNA"/>
</dbReference>
<gene>
    <name evidence="4" type="ORF">PIB30_067003</name>
</gene>
<dbReference type="PANTHER" id="PTHR12899:SF13">
    <property type="entry name" value="50S RIBOSOMAL L18-LIKE PROTEIN"/>
    <property type="match status" value="1"/>
</dbReference>
<evidence type="ECO:0000256" key="1">
    <source>
        <dbReference type="ARBA" id="ARBA00007116"/>
    </source>
</evidence>
<comment type="caution">
    <text evidence="4">The sequence shown here is derived from an EMBL/GenBank/DDBJ whole genome shotgun (WGS) entry which is preliminary data.</text>
</comment>
<keyword evidence="2" id="KW-0689">Ribosomal protein</keyword>
<proteinExistence type="inferred from homology"/>
<reference evidence="4 5" key="1">
    <citation type="journal article" date="2023" name="Plants (Basel)">
        <title>Bridging the Gap: Combining Genomics and Transcriptomics Approaches to Understand Stylosanthes scabra, an Orphan Legume from the Brazilian Caatinga.</title>
        <authorList>
            <person name="Ferreira-Neto J.R.C."/>
            <person name="da Silva M.D."/>
            <person name="Binneck E."/>
            <person name="de Melo N.F."/>
            <person name="da Silva R.H."/>
            <person name="de Melo A.L.T.M."/>
            <person name="Pandolfi V."/>
            <person name="Bustamante F.O."/>
            <person name="Brasileiro-Vidal A.C."/>
            <person name="Benko-Iseppon A.M."/>
        </authorList>
    </citation>
    <scope>NUCLEOTIDE SEQUENCE [LARGE SCALE GENOMIC DNA]</scope>
    <source>
        <tissue evidence="4">Leaves</tissue>
    </source>
</reference>
<dbReference type="SUPFAM" id="SSF53137">
    <property type="entry name" value="Translational machinery components"/>
    <property type="match status" value="1"/>
</dbReference>
<keyword evidence="3" id="KW-0687">Ribonucleoprotein</keyword>
<evidence type="ECO:0000313" key="5">
    <source>
        <dbReference type="Proteomes" id="UP001341840"/>
    </source>
</evidence>
<protein>
    <submittedName>
        <fullName evidence="4">Uncharacterized protein</fullName>
    </submittedName>
</protein>
<sequence length="258" mass="27097">MQGRYLLRVYTSAKHMTANVVAGNYQDGRVVASASTVEHAIKGAFVWGRACDVKAAEAVGEVLAMRLKAEEAEGVTVGMGGEVHVDLEREIEKKEKDSGAKVWAVINAFKNRGIKVVIHNNTVMAESQNGPTCIHDSPSSSLQSLIWTTSNAARLTGVIHFNECRRVLQRHPCSVVSVGSSFEGEEVPLGSLAALVGLDATGSSGGAGSVHAASSACTSAASSFSGILLTPSNGTGSPDLLQCHCNMRRHSLILVPQT</sequence>
<evidence type="ECO:0000256" key="2">
    <source>
        <dbReference type="ARBA" id="ARBA00022980"/>
    </source>
</evidence>
<organism evidence="4 5">
    <name type="scientific">Stylosanthes scabra</name>
    <dbReference type="NCBI Taxonomy" id="79078"/>
    <lineage>
        <taxon>Eukaryota</taxon>
        <taxon>Viridiplantae</taxon>
        <taxon>Streptophyta</taxon>
        <taxon>Embryophyta</taxon>
        <taxon>Tracheophyta</taxon>
        <taxon>Spermatophyta</taxon>
        <taxon>Magnoliopsida</taxon>
        <taxon>eudicotyledons</taxon>
        <taxon>Gunneridae</taxon>
        <taxon>Pentapetalae</taxon>
        <taxon>rosids</taxon>
        <taxon>fabids</taxon>
        <taxon>Fabales</taxon>
        <taxon>Fabaceae</taxon>
        <taxon>Papilionoideae</taxon>
        <taxon>50 kb inversion clade</taxon>
        <taxon>dalbergioids sensu lato</taxon>
        <taxon>Dalbergieae</taxon>
        <taxon>Pterocarpus clade</taxon>
        <taxon>Stylosanthes</taxon>
    </lineage>
</organism>
<evidence type="ECO:0000313" key="4">
    <source>
        <dbReference type="EMBL" id="MED6174220.1"/>
    </source>
</evidence>
<dbReference type="Gene3D" id="3.30.420.100">
    <property type="match status" value="1"/>
</dbReference>
<name>A0ABU6VNE6_9FABA</name>
<comment type="similarity">
    <text evidence="1">Belongs to the universal ribosomal protein uL18 family.</text>
</comment>
<dbReference type="PANTHER" id="PTHR12899">
    <property type="entry name" value="39S RIBOSOMAL PROTEIN L18, MITOCHONDRIAL"/>
    <property type="match status" value="1"/>
</dbReference>
<dbReference type="Proteomes" id="UP001341840">
    <property type="component" value="Unassembled WGS sequence"/>
</dbReference>
<keyword evidence="5" id="KW-1185">Reference proteome</keyword>
<evidence type="ECO:0000256" key="3">
    <source>
        <dbReference type="ARBA" id="ARBA00023274"/>
    </source>
</evidence>